<dbReference type="GO" id="GO:0005634">
    <property type="term" value="C:nucleus"/>
    <property type="evidence" value="ECO:0007669"/>
    <property type="project" value="UniProtKB-ARBA"/>
</dbReference>
<dbReference type="Pfam" id="PF18098">
    <property type="entry name" value="RPN5_C"/>
    <property type="match status" value="1"/>
</dbReference>
<organism evidence="4 5">
    <name type="scientific">Acaulospora morrowiae</name>
    <dbReference type="NCBI Taxonomy" id="94023"/>
    <lineage>
        <taxon>Eukaryota</taxon>
        <taxon>Fungi</taxon>
        <taxon>Fungi incertae sedis</taxon>
        <taxon>Mucoromycota</taxon>
        <taxon>Glomeromycotina</taxon>
        <taxon>Glomeromycetes</taxon>
        <taxon>Diversisporales</taxon>
        <taxon>Acaulosporaceae</taxon>
        <taxon>Acaulospora</taxon>
    </lineage>
</organism>
<dbReference type="Pfam" id="PF01399">
    <property type="entry name" value="PCI"/>
    <property type="match status" value="1"/>
</dbReference>
<dbReference type="InterPro" id="IPR040896">
    <property type="entry name" value="RPN5_C"/>
</dbReference>
<reference evidence="4" key="1">
    <citation type="submission" date="2021-06" db="EMBL/GenBank/DDBJ databases">
        <authorList>
            <person name="Kallberg Y."/>
            <person name="Tangrot J."/>
            <person name="Rosling A."/>
        </authorList>
    </citation>
    <scope>NUCLEOTIDE SEQUENCE</scope>
    <source>
        <strain evidence="4">CL551</strain>
    </source>
</reference>
<dbReference type="Proteomes" id="UP000789342">
    <property type="component" value="Unassembled WGS sequence"/>
</dbReference>
<dbReference type="AlphaFoldDB" id="A0A9N8W097"/>
<keyword evidence="2" id="KW-0647">Proteasome</keyword>
<evidence type="ECO:0000259" key="3">
    <source>
        <dbReference type="PROSITE" id="PS50250"/>
    </source>
</evidence>
<dbReference type="EMBL" id="CAJVPV010000629">
    <property type="protein sequence ID" value="CAG8466475.1"/>
    <property type="molecule type" value="Genomic_DNA"/>
</dbReference>
<dbReference type="PROSITE" id="PS50250">
    <property type="entry name" value="PCI"/>
    <property type="match status" value="1"/>
</dbReference>
<evidence type="ECO:0000313" key="4">
    <source>
        <dbReference type="EMBL" id="CAG8466475.1"/>
    </source>
</evidence>
<dbReference type="OrthoDB" id="268763at2759"/>
<evidence type="ECO:0000256" key="1">
    <source>
        <dbReference type="ARBA" id="ARBA00006397"/>
    </source>
</evidence>
<evidence type="ECO:0000313" key="5">
    <source>
        <dbReference type="Proteomes" id="UP000789342"/>
    </source>
</evidence>
<dbReference type="Pfam" id="PF22241">
    <property type="entry name" value="PSMD12-CSN4_N"/>
    <property type="match status" value="1"/>
</dbReference>
<dbReference type="InterPro" id="IPR054559">
    <property type="entry name" value="PSMD12-CSN4-like_N"/>
</dbReference>
<gene>
    <name evidence="4" type="ORF">AMORRO_LOCUS1652</name>
</gene>
<comment type="caution">
    <text evidence="4">The sequence shown here is derived from an EMBL/GenBank/DDBJ whole genome shotgun (WGS) entry which is preliminary data.</text>
</comment>
<dbReference type="PANTHER" id="PTHR10855:SF1">
    <property type="entry name" value="26S PROTEASOME NON-ATPASE REGULATORY SUBUNIT 12"/>
    <property type="match status" value="1"/>
</dbReference>
<evidence type="ECO:0000256" key="2">
    <source>
        <dbReference type="ARBA" id="ARBA00022942"/>
    </source>
</evidence>
<dbReference type="PANTHER" id="PTHR10855">
    <property type="entry name" value="26S PROTEASOME NON-ATPASE REGULATORY SUBUNIT 12/COP9 SIGNALOSOME COMPLEX SUBUNIT 4"/>
    <property type="match status" value="1"/>
</dbReference>
<dbReference type="InterPro" id="IPR040134">
    <property type="entry name" value="PSMD12/CSN4"/>
</dbReference>
<dbReference type="InterPro" id="IPR036388">
    <property type="entry name" value="WH-like_DNA-bd_sf"/>
</dbReference>
<protein>
    <submittedName>
        <fullName evidence="4">7186_t:CDS:1</fullName>
    </submittedName>
</protein>
<dbReference type="SMART" id="SM00088">
    <property type="entry name" value="PINT"/>
    <property type="match status" value="1"/>
</dbReference>
<dbReference type="Gene3D" id="1.10.10.10">
    <property type="entry name" value="Winged helix-like DNA-binding domain superfamily/Winged helix DNA-binding domain"/>
    <property type="match status" value="1"/>
</dbReference>
<dbReference type="FunFam" id="1.10.10.10:FF:000070">
    <property type="entry name" value="26S proteasome non-ATPase regulatory subunit 12"/>
    <property type="match status" value="1"/>
</dbReference>
<dbReference type="InterPro" id="IPR000717">
    <property type="entry name" value="PCI_dom"/>
</dbReference>
<dbReference type="InterPro" id="IPR036390">
    <property type="entry name" value="WH_DNA-bd_sf"/>
</dbReference>
<sequence length="441" mass="51892">MSEGKLEKPEQDFTPIVDVQLPETEELAKQGHLNQALEQLLALEKQTRQAADLSSSTRVLIHIVKLCYHSGDWKLLNEYVILLSKKHGQLRQAITKMVQEVMTYLDSTPDLKTKLELIDSLRTIYVEVERARLTRLLSKIREDEGKVNEAADILQELQVETFGSMEKKEKTDFILEQMRLTLAKKDYTRMQIISRKINTKFFADNENQDLKLRYYDLMIQHAIHEEQYLNVCKYYRHVYDTPLIKEDESKWREVLQNVVYFIVLSPYDNEQHDLLNRIFEDSNLIKLTLHYELAKHFITPELMPWPRIQGLYGTALRQTSVFLLDEEFGEKRWKDLHKRVIEHNIRVVAKYYTRIKTKRLTQLLDLNDQDTEEFLSKLVVSKTIYAKIDRPAGIVNFSSPKDANQVLNDWSNNINSLLGLIEKTCHLITKEEMLHSIARVK</sequence>
<dbReference type="GO" id="GO:0005737">
    <property type="term" value="C:cytoplasm"/>
    <property type="evidence" value="ECO:0007669"/>
    <property type="project" value="TreeGrafter"/>
</dbReference>
<name>A0A9N8W097_9GLOM</name>
<comment type="similarity">
    <text evidence="1">Belongs to the proteasome subunit p55 family.</text>
</comment>
<dbReference type="SUPFAM" id="SSF46785">
    <property type="entry name" value="Winged helix' DNA-binding domain"/>
    <property type="match status" value="1"/>
</dbReference>
<proteinExistence type="inferred from homology"/>
<accession>A0A9N8W097</accession>
<keyword evidence="5" id="KW-1185">Reference proteome</keyword>
<dbReference type="GO" id="GO:0008541">
    <property type="term" value="C:proteasome regulatory particle, lid subcomplex"/>
    <property type="evidence" value="ECO:0007669"/>
    <property type="project" value="TreeGrafter"/>
</dbReference>
<feature type="domain" description="PCI" evidence="3">
    <location>
        <begin position="230"/>
        <end position="402"/>
    </location>
</feature>